<keyword evidence="9" id="KW-1185">Reference proteome</keyword>
<dbReference type="Proteomes" id="UP000245624">
    <property type="component" value="Unassembled WGS sequence"/>
</dbReference>
<dbReference type="Gene3D" id="3.40.50.300">
    <property type="entry name" value="P-loop containing nucleotide triphosphate hydrolases"/>
    <property type="match status" value="1"/>
</dbReference>
<dbReference type="SUPFAM" id="SSF50331">
    <property type="entry name" value="MOP-like"/>
    <property type="match status" value="1"/>
</dbReference>
<comment type="caution">
    <text evidence="8">The sequence shown here is derived from an EMBL/GenBank/DDBJ whole genome shotgun (WGS) entry which is preliminary data.</text>
</comment>
<organism evidence="8 9">
    <name type="scientific">Gracilibacillus dipsosauri</name>
    <dbReference type="NCBI Taxonomy" id="178340"/>
    <lineage>
        <taxon>Bacteria</taxon>
        <taxon>Bacillati</taxon>
        <taxon>Bacillota</taxon>
        <taxon>Bacilli</taxon>
        <taxon>Bacillales</taxon>
        <taxon>Bacillaceae</taxon>
        <taxon>Gracilibacillus</taxon>
    </lineage>
</organism>
<dbReference type="PANTHER" id="PTHR43875:SF15">
    <property type="entry name" value="TREHALOSE IMPORT ATP-BINDING PROTEIN SUGC"/>
    <property type="match status" value="1"/>
</dbReference>
<evidence type="ECO:0000313" key="9">
    <source>
        <dbReference type="Proteomes" id="UP000245624"/>
    </source>
</evidence>
<evidence type="ECO:0000259" key="7">
    <source>
        <dbReference type="PROSITE" id="PS50893"/>
    </source>
</evidence>
<keyword evidence="5" id="KW-1278">Translocase</keyword>
<dbReference type="InterPro" id="IPR013611">
    <property type="entry name" value="Transp-assoc_OB_typ2"/>
</dbReference>
<keyword evidence="6" id="KW-0472">Membrane</keyword>
<evidence type="ECO:0000256" key="4">
    <source>
        <dbReference type="ARBA" id="ARBA00022840"/>
    </source>
</evidence>
<reference evidence="8 9" key="1">
    <citation type="submission" date="2018-05" db="EMBL/GenBank/DDBJ databases">
        <title>Genomic analysis of Gracilibacillus dipsosauri DD1 reveals novel features of a salt-tolerant amylase.</title>
        <authorList>
            <person name="Deutch C.E."/>
            <person name="Yang S."/>
        </authorList>
    </citation>
    <scope>NUCLEOTIDE SEQUENCE [LARGE SCALE GENOMIC DNA]</scope>
    <source>
        <strain evidence="8 9">DD1</strain>
    </source>
</reference>
<dbReference type="RefSeq" id="WP_109983730.1">
    <property type="nucleotide sequence ID" value="NZ_QGTD01000005.1"/>
</dbReference>
<dbReference type="InterPro" id="IPR047641">
    <property type="entry name" value="ABC_transpr_MalK/UgpC-like"/>
</dbReference>
<dbReference type="Gene3D" id="2.40.50.100">
    <property type="match status" value="1"/>
</dbReference>
<dbReference type="GO" id="GO:0055052">
    <property type="term" value="C:ATP-binding cassette (ABC) transporter complex, substrate-binding subunit-containing"/>
    <property type="evidence" value="ECO:0007669"/>
    <property type="project" value="TreeGrafter"/>
</dbReference>
<accession>A0A317L3C4</accession>
<keyword evidence="4 8" id="KW-0067">ATP-binding</keyword>
<dbReference type="InterPro" id="IPR008995">
    <property type="entry name" value="Mo/tungstate-bd_C_term_dom"/>
</dbReference>
<protein>
    <submittedName>
        <fullName evidence="8">ABC transporter ATP-binding protein</fullName>
    </submittedName>
</protein>
<evidence type="ECO:0000256" key="5">
    <source>
        <dbReference type="ARBA" id="ARBA00022967"/>
    </source>
</evidence>
<evidence type="ECO:0000256" key="3">
    <source>
        <dbReference type="ARBA" id="ARBA00022741"/>
    </source>
</evidence>
<dbReference type="Pfam" id="PF00005">
    <property type="entry name" value="ABC_tran"/>
    <property type="match status" value="1"/>
</dbReference>
<sequence>MTIKVQRLSKRFSSFEALRHIDFSIEKGEFIAILGPSGCGKTTLLRLLAGFLSPTEGTITIGDQEVGNPTKTLPPEKRNIGMVFQSFALWPHLNVAEHIRFPLQHHRFVSEEIKQNQKKRMGDVLKIVELESFRTRMPSELSGGQKQRVALARAIAPKPELLLMDEPLSNLDAELRMEMRSEIQSLHRLTNATILYVTHDQSEALAMADRIIVMNNGQIEQIDTPTEIYHHPRTPFVAKFVGKANLMKGKWTKDCFTPDLIPSIQWPDIGIEPDMKQLGYYPIRPEQLILTKEQSSNQAVPAVITSIQFQGKEMHYNVQVLGEEWQIQTGLGDPFDLGEQVFLEIKQEVLLSSTPTHMHYVY</sequence>
<dbReference type="EMBL" id="QGTD01000005">
    <property type="protein sequence ID" value="PWU69500.1"/>
    <property type="molecule type" value="Genomic_DNA"/>
</dbReference>
<dbReference type="GO" id="GO:0016887">
    <property type="term" value="F:ATP hydrolysis activity"/>
    <property type="evidence" value="ECO:0007669"/>
    <property type="project" value="InterPro"/>
</dbReference>
<dbReference type="InterPro" id="IPR017871">
    <property type="entry name" value="ABC_transporter-like_CS"/>
</dbReference>
<dbReference type="AlphaFoldDB" id="A0A317L3C4"/>
<dbReference type="Pfam" id="PF08402">
    <property type="entry name" value="TOBE_2"/>
    <property type="match status" value="1"/>
</dbReference>
<feature type="domain" description="ABC transporter" evidence="7">
    <location>
        <begin position="3"/>
        <end position="241"/>
    </location>
</feature>
<keyword evidence="3" id="KW-0547">Nucleotide-binding</keyword>
<dbReference type="InterPro" id="IPR003439">
    <property type="entry name" value="ABC_transporter-like_ATP-bd"/>
</dbReference>
<dbReference type="GO" id="GO:0140359">
    <property type="term" value="F:ABC-type transporter activity"/>
    <property type="evidence" value="ECO:0007669"/>
    <property type="project" value="UniProtKB-ARBA"/>
</dbReference>
<keyword evidence="2" id="KW-1003">Cell membrane</keyword>
<dbReference type="PROSITE" id="PS50893">
    <property type="entry name" value="ABC_TRANSPORTER_2"/>
    <property type="match status" value="1"/>
</dbReference>
<dbReference type="GO" id="GO:0005524">
    <property type="term" value="F:ATP binding"/>
    <property type="evidence" value="ECO:0007669"/>
    <property type="project" value="UniProtKB-KW"/>
</dbReference>
<evidence type="ECO:0000256" key="6">
    <source>
        <dbReference type="ARBA" id="ARBA00023136"/>
    </source>
</evidence>
<dbReference type="InterPro" id="IPR003593">
    <property type="entry name" value="AAA+_ATPase"/>
</dbReference>
<evidence type="ECO:0000256" key="1">
    <source>
        <dbReference type="ARBA" id="ARBA00022448"/>
    </source>
</evidence>
<proteinExistence type="predicted"/>
<gene>
    <name evidence="8" type="ORF">DLJ74_05885</name>
</gene>
<evidence type="ECO:0000256" key="2">
    <source>
        <dbReference type="ARBA" id="ARBA00022475"/>
    </source>
</evidence>
<dbReference type="FunFam" id="3.40.50.300:FF:000042">
    <property type="entry name" value="Maltose/maltodextrin ABC transporter, ATP-binding protein"/>
    <property type="match status" value="1"/>
</dbReference>
<dbReference type="InterPro" id="IPR027417">
    <property type="entry name" value="P-loop_NTPase"/>
</dbReference>
<dbReference type="PROSITE" id="PS00211">
    <property type="entry name" value="ABC_TRANSPORTER_1"/>
    <property type="match status" value="1"/>
</dbReference>
<dbReference type="SUPFAM" id="SSF52540">
    <property type="entry name" value="P-loop containing nucleoside triphosphate hydrolases"/>
    <property type="match status" value="1"/>
</dbReference>
<dbReference type="OrthoDB" id="9790614at2"/>
<dbReference type="PANTHER" id="PTHR43875">
    <property type="entry name" value="MALTODEXTRIN IMPORT ATP-BINDING PROTEIN MSMX"/>
    <property type="match status" value="1"/>
</dbReference>
<dbReference type="SMART" id="SM00382">
    <property type="entry name" value="AAA"/>
    <property type="match status" value="1"/>
</dbReference>
<evidence type="ECO:0000313" key="8">
    <source>
        <dbReference type="EMBL" id="PWU69500.1"/>
    </source>
</evidence>
<name>A0A317L3C4_9BACI</name>
<keyword evidence="1" id="KW-0813">Transport</keyword>